<dbReference type="AlphaFoldDB" id="A0A8T9QI90"/>
<geneLocation type="plasmid" evidence="1 2">
    <name>unnamed2</name>
</geneLocation>
<gene>
    <name evidence="1" type="ORF">MUN79_29415</name>
</gene>
<organism evidence="1 2">
    <name type="scientific">Hymenobacter cellulosilyticus</name>
    <dbReference type="NCBI Taxonomy" id="2932248"/>
    <lineage>
        <taxon>Bacteria</taxon>
        <taxon>Pseudomonadati</taxon>
        <taxon>Bacteroidota</taxon>
        <taxon>Cytophagia</taxon>
        <taxon>Cytophagales</taxon>
        <taxon>Hymenobacteraceae</taxon>
        <taxon>Hymenobacter</taxon>
    </lineage>
</organism>
<dbReference type="EMBL" id="CP095048">
    <property type="protein sequence ID" value="UOQ75309.1"/>
    <property type="molecule type" value="Genomic_DNA"/>
</dbReference>
<dbReference type="KEGG" id="hcu:MUN79_29415"/>
<name>A0A8T9QI90_9BACT</name>
<dbReference type="RefSeq" id="WP_244678642.1">
    <property type="nucleotide sequence ID" value="NZ_CP095048.1"/>
</dbReference>
<reference evidence="1" key="1">
    <citation type="submission" date="2022-04" db="EMBL/GenBank/DDBJ databases">
        <title>Hymenobacter sp. isolated from the air.</title>
        <authorList>
            <person name="Won M."/>
            <person name="Lee C.-M."/>
            <person name="Woen H.-Y."/>
            <person name="Kwon S.-W."/>
        </authorList>
    </citation>
    <scope>NUCLEOTIDE SEQUENCE</scope>
    <source>
        <strain evidence="1">5116S-3</strain>
        <plasmid evidence="1">unnamed2</plasmid>
    </source>
</reference>
<dbReference type="Proteomes" id="UP000831796">
    <property type="component" value="Plasmid unnamed2"/>
</dbReference>
<protein>
    <submittedName>
        <fullName evidence="1">Uncharacterized protein</fullName>
    </submittedName>
</protein>
<sequence>MSLGLKLLGDKRRALKADQTAVLVLSAAEAISEGNGYPNGEYIRLYSFRRYNLATSLLSRS</sequence>
<proteinExistence type="predicted"/>
<accession>A0A8T9QI90</accession>
<evidence type="ECO:0000313" key="2">
    <source>
        <dbReference type="Proteomes" id="UP000831796"/>
    </source>
</evidence>
<keyword evidence="1" id="KW-0614">Plasmid</keyword>
<evidence type="ECO:0000313" key="1">
    <source>
        <dbReference type="EMBL" id="UOQ75309.1"/>
    </source>
</evidence>
<keyword evidence="2" id="KW-1185">Reference proteome</keyword>